<keyword evidence="1" id="KW-1133">Transmembrane helix</keyword>
<dbReference type="InterPro" id="IPR018723">
    <property type="entry name" value="DUF2254_membrane"/>
</dbReference>
<dbReference type="EMBL" id="CP055152">
    <property type="protein sequence ID" value="QMU26609.1"/>
    <property type="molecule type" value="Genomic_DNA"/>
</dbReference>
<gene>
    <name evidence="2" type="ORF">HUW48_00630</name>
</gene>
<evidence type="ECO:0000256" key="1">
    <source>
        <dbReference type="SAM" id="Phobius"/>
    </source>
</evidence>
<keyword evidence="2" id="KW-0614">Plasmid</keyword>
<feature type="transmembrane region" description="Helical" evidence="1">
    <location>
        <begin position="111"/>
        <end position="133"/>
    </location>
</feature>
<proteinExistence type="predicted"/>
<keyword evidence="3" id="KW-1185">Reference proteome</keyword>
<dbReference type="Pfam" id="PF10011">
    <property type="entry name" value="DUF2254"/>
    <property type="match status" value="1"/>
</dbReference>
<feature type="transmembrane region" description="Helical" evidence="1">
    <location>
        <begin position="20"/>
        <end position="39"/>
    </location>
</feature>
<sequence length="408" mass="46333">MKNYLTKWLKSQINRTITSIAFFPAITALSFLLLSWVMLEFDYSETGKSIKAHWQWLRLKDADTARNIISTVASGIISLTVFSFSMVMIVLNQAASQLSNRTLDKLIGNRFQQIVLGFYIGTIVYALFLLSTIRDIDSGVHVPALSTYLLIFFTVLDIFLFIYFLHYITQSVKYETIIDRIYKQTKEVLTKDCPLSTSTKFINIQSDGFTINAPVSGVFQGFERKSLVKICEQENIIISFLYPNGTYVLENTPLLVIHINSSISPELEESISVTLDIQPGEVIDKNYYYGFRQLMEVAIKALSPGINDPGTAVLSLHALTDLLAYRAQHFPETNFEDVKGVVRIYTKEKSFGEIFSSCILPIWDYGKNDRLIQQALDQLLNQLEIFNQDSVLQKLQESVRSAIAARTI</sequence>
<evidence type="ECO:0000313" key="3">
    <source>
        <dbReference type="Proteomes" id="UP000514509"/>
    </source>
</evidence>
<evidence type="ECO:0000313" key="2">
    <source>
        <dbReference type="EMBL" id="QMU26609.1"/>
    </source>
</evidence>
<reference evidence="2 3" key="2">
    <citation type="submission" date="2020-08" db="EMBL/GenBank/DDBJ databases">
        <title>Adhaeribacter dokdonensis sp. nov., isolated from the rhizosphere of Elymus tsukushiensis, a plant native to the Dokdo Islands, Republic of Korea.</title>
        <authorList>
            <person name="Ghim S.Y."/>
        </authorList>
    </citation>
    <scope>NUCLEOTIDE SEQUENCE [LARGE SCALE GENOMIC DNA]</scope>
    <source>
        <strain evidence="2 3">KUDC8001</strain>
        <plasmid evidence="2 3">unnamed</plasmid>
    </source>
</reference>
<dbReference type="KEGG" id="add:HUW48_00630"/>
<dbReference type="RefSeq" id="WP_182411427.1">
    <property type="nucleotide sequence ID" value="NZ_CP055152.1"/>
</dbReference>
<geneLocation type="plasmid" evidence="2 3">
    <name>unnamed</name>
</geneLocation>
<reference evidence="2 3" key="1">
    <citation type="submission" date="2020-06" db="EMBL/GenBank/DDBJ databases">
        <authorList>
            <person name="Hwang Y.J."/>
        </authorList>
    </citation>
    <scope>NUCLEOTIDE SEQUENCE [LARGE SCALE GENOMIC DNA]</scope>
    <source>
        <strain evidence="2 3">KUDC8001</strain>
        <plasmid evidence="2 3">unnamed</plasmid>
    </source>
</reference>
<keyword evidence="1" id="KW-0472">Membrane</keyword>
<accession>A0A7L7L2D4</accession>
<keyword evidence="1" id="KW-0812">Transmembrane</keyword>
<feature type="transmembrane region" description="Helical" evidence="1">
    <location>
        <begin position="145"/>
        <end position="165"/>
    </location>
</feature>
<protein>
    <submittedName>
        <fullName evidence="2">DUF2254 domain-containing protein</fullName>
    </submittedName>
</protein>
<feature type="transmembrane region" description="Helical" evidence="1">
    <location>
        <begin position="68"/>
        <end position="91"/>
    </location>
</feature>
<name>A0A7L7L2D4_9BACT</name>
<organism evidence="2 3">
    <name type="scientific">Adhaeribacter radiodurans</name>
    <dbReference type="NCBI Taxonomy" id="2745197"/>
    <lineage>
        <taxon>Bacteria</taxon>
        <taxon>Pseudomonadati</taxon>
        <taxon>Bacteroidota</taxon>
        <taxon>Cytophagia</taxon>
        <taxon>Cytophagales</taxon>
        <taxon>Hymenobacteraceae</taxon>
        <taxon>Adhaeribacter</taxon>
    </lineage>
</organism>
<dbReference type="AlphaFoldDB" id="A0A7L7L2D4"/>
<dbReference type="Proteomes" id="UP000514509">
    <property type="component" value="Plasmid unnamed"/>
</dbReference>